<sequence>MPGSISIRDVLSSRTNPDGKQRHGFFSPQLKDERKQWAKLTLLTFGLLTVVMFLFLSIYFGSYYRQVPRASHFSIEVLDLDSAASPSSEAHPAILGPAVETAIQNAVQREPHLGWYLADDATVQQFRLTPDGRGLDPFQYAVGKVNTQDVWGVLIVNANATNGVWDALTGGAEWSRNGSMTFVYEEARNFYGVEQYVSRLSTMLMRAAGDAGATTLASQVLALGNSSAVLAAAPEGSLIGAFSYNEHNLHPFDQLAFTFLISVTWNNKALPLIADKLTLGSEVLIKLLVPFIGKSLAHLFQASAHLAGYFWLSLHYSLVSLAFLVTFSRKYGKGGFVLYWMSNWVTMSALGFVMETVFLWLGPFFPFFLVFWVILNVSVAFLDIGDMASFYGYGYAFPIWNLVDMSKSIIFGTKNHLAQNFAVNLGWLSVWLVLLAVTVVYQRGKKETARMKKVWEEMKRKDEDRVLGKGHPPSRDV</sequence>
<accession>A0AAD9FQI6</accession>
<dbReference type="EMBL" id="JAODAN010000007">
    <property type="protein sequence ID" value="KAK1923232.1"/>
    <property type="molecule type" value="Genomic_DNA"/>
</dbReference>
<evidence type="ECO:0000259" key="3">
    <source>
        <dbReference type="Pfam" id="PF12051"/>
    </source>
</evidence>
<evidence type="ECO:0000256" key="1">
    <source>
        <dbReference type="SAM" id="MobiDB-lite"/>
    </source>
</evidence>
<evidence type="ECO:0000313" key="5">
    <source>
        <dbReference type="Proteomes" id="UP001182556"/>
    </source>
</evidence>
<feature type="transmembrane region" description="Helical" evidence="2">
    <location>
        <begin position="422"/>
        <end position="441"/>
    </location>
</feature>
<feature type="domain" description="DUF3533" evidence="3">
    <location>
        <begin position="47"/>
        <end position="430"/>
    </location>
</feature>
<feature type="region of interest" description="Disordered" evidence="1">
    <location>
        <begin position="1"/>
        <end position="25"/>
    </location>
</feature>
<feature type="transmembrane region" description="Helical" evidence="2">
    <location>
        <begin position="40"/>
        <end position="64"/>
    </location>
</feature>
<evidence type="ECO:0000313" key="4">
    <source>
        <dbReference type="EMBL" id="KAK1923232.1"/>
    </source>
</evidence>
<keyword evidence="5" id="KW-1185">Reference proteome</keyword>
<dbReference type="InterPro" id="IPR053001">
    <property type="entry name" value="MNNG_permease-like"/>
</dbReference>
<protein>
    <recommendedName>
        <fullName evidence="3">DUF3533 domain-containing protein</fullName>
    </recommendedName>
</protein>
<proteinExistence type="predicted"/>
<feature type="transmembrane region" description="Helical" evidence="2">
    <location>
        <begin position="364"/>
        <end position="383"/>
    </location>
</feature>
<feature type="transmembrane region" description="Helical" evidence="2">
    <location>
        <begin position="337"/>
        <end position="358"/>
    </location>
</feature>
<name>A0AAD9FQI6_PAPLA</name>
<dbReference type="AlphaFoldDB" id="A0AAD9FQI6"/>
<dbReference type="Pfam" id="PF12051">
    <property type="entry name" value="DUF3533"/>
    <property type="match status" value="1"/>
</dbReference>
<feature type="transmembrane region" description="Helical" evidence="2">
    <location>
        <begin position="306"/>
        <end position="325"/>
    </location>
</feature>
<dbReference type="PANTHER" id="PTHR34814:SF1">
    <property type="entry name" value="NITROSOGUANIDINE RESISTANCE PROTEIN SNG1"/>
    <property type="match status" value="1"/>
</dbReference>
<gene>
    <name evidence="4" type="ORF">DB88DRAFT_547225</name>
</gene>
<keyword evidence="2" id="KW-0472">Membrane</keyword>
<keyword evidence="2" id="KW-0812">Transmembrane</keyword>
<organism evidence="4 5">
    <name type="scientific">Papiliotrema laurentii</name>
    <name type="common">Cryptococcus laurentii</name>
    <dbReference type="NCBI Taxonomy" id="5418"/>
    <lineage>
        <taxon>Eukaryota</taxon>
        <taxon>Fungi</taxon>
        <taxon>Dikarya</taxon>
        <taxon>Basidiomycota</taxon>
        <taxon>Agaricomycotina</taxon>
        <taxon>Tremellomycetes</taxon>
        <taxon>Tremellales</taxon>
        <taxon>Rhynchogastremaceae</taxon>
        <taxon>Papiliotrema</taxon>
    </lineage>
</organism>
<reference evidence="4" key="1">
    <citation type="submission" date="2023-02" db="EMBL/GenBank/DDBJ databases">
        <title>Identification and recombinant expression of a fungal hydrolase from Papiliotrema laurentii that hydrolyzes apple cutin and clears colloidal polyester polyurethane.</title>
        <authorList>
            <consortium name="DOE Joint Genome Institute"/>
            <person name="Roman V.A."/>
            <person name="Bojanowski C."/>
            <person name="Crable B.R."/>
            <person name="Wagner D.N."/>
            <person name="Hung C.S."/>
            <person name="Nadeau L.J."/>
            <person name="Schratz L."/>
            <person name="Haridas S."/>
            <person name="Pangilinan J."/>
            <person name="Lipzen A."/>
            <person name="Na H."/>
            <person name="Yan M."/>
            <person name="Ng V."/>
            <person name="Grigoriev I.V."/>
            <person name="Spatafora J.W."/>
            <person name="Barlow D."/>
            <person name="Biffinger J."/>
            <person name="Kelley-Loughnane N."/>
            <person name="Varaljay V.A."/>
            <person name="Crookes-Goodson W.J."/>
        </authorList>
    </citation>
    <scope>NUCLEOTIDE SEQUENCE</scope>
    <source>
        <strain evidence="4">5307AH</strain>
    </source>
</reference>
<dbReference type="Proteomes" id="UP001182556">
    <property type="component" value="Unassembled WGS sequence"/>
</dbReference>
<evidence type="ECO:0000256" key="2">
    <source>
        <dbReference type="SAM" id="Phobius"/>
    </source>
</evidence>
<keyword evidence="2" id="KW-1133">Transmembrane helix</keyword>
<feature type="transmembrane region" description="Helical" evidence="2">
    <location>
        <begin position="390"/>
        <end position="410"/>
    </location>
</feature>
<dbReference type="GO" id="GO:0016020">
    <property type="term" value="C:membrane"/>
    <property type="evidence" value="ECO:0007669"/>
    <property type="project" value="TreeGrafter"/>
</dbReference>
<dbReference type="PANTHER" id="PTHR34814">
    <property type="entry name" value="NITROSOGUANIDINE RESISTANCE PROTEIN SNG1"/>
    <property type="match status" value="1"/>
</dbReference>
<dbReference type="InterPro" id="IPR022703">
    <property type="entry name" value="DUF3533"/>
</dbReference>
<comment type="caution">
    <text evidence="4">The sequence shown here is derived from an EMBL/GenBank/DDBJ whole genome shotgun (WGS) entry which is preliminary data.</text>
</comment>